<dbReference type="InterPro" id="IPR007630">
    <property type="entry name" value="RNA_pol_sigma70_r4"/>
</dbReference>
<dbReference type="EMBL" id="PFPK01000037">
    <property type="protein sequence ID" value="PIZ94634.1"/>
    <property type="molecule type" value="Genomic_DNA"/>
</dbReference>
<reference evidence="10" key="1">
    <citation type="submission" date="2017-09" db="EMBL/GenBank/DDBJ databases">
        <title>Depth-based differentiation of microbial function through sediment-hosted aquifers and enrichment of novel symbionts in the deep terrestrial subsurface.</title>
        <authorList>
            <person name="Probst A.J."/>
            <person name="Ladd B."/>
            <person name="Jarett J.K."/>
            <person name="Geller-Mcgrath D.E."/>
            <person name="Sieber C.M.K."/>
            <person name="Emerson J.B."/>
            <person name="Anantharaman K."/>
            <person name="Thomas B.C."/>
            <person name="Malmstrom R."/>
            <person name="Stieglmeier M."/>
            <person name="Klingl A."/>
            <person name="Woyke T."/>
            <person name="Ryan C.M."/>
            <person name="Banfield J.F."/>
        </authorList>
    </citation>
    <scope>NUCLEOTIDE SEQUENCE [LARGE SCALE GENOMIC DNA]</scope>
</reference>
<evidence type="ECO:0000256" key="3">
    <source>
        <dbReference type="ARBA" id="ARBA00023082"/>
    </source>
</evidence>
<feature type="domain" description="RNA polymerase sigma-70" evidence="7">
    <location>
        <begin position="150"/>
        <end position="163"/>
    </location>
</feature>
<dbReference type="GO" id="GO:0006352">
    <property type="term" value="P:DNA-templated transcription initiation"/>
    <property type="evidence" value="ECO:0007669"/>
    <property type="project" value="InterPro"/>
</dbReference>
<evidence type="ECO:0000256" key="4">
    <source>
        <dbReference type="ARBA" id="ARBA00023125"/>
    </source>
</evidence>
<dbReference type="InterPro" id="IPR009042">
    <property type="entry name" value="RNA_pol_sigma70_r1_2"/>
</dbReference>
<keyword evidence="2 6" id="KW-0805">Transcription regulation</keyword>
<evidence type="ECO:0000256" key="1">
    <source>
        <dbReference type="ARBA" id="ARBA00007788"/>
    </source>
</evidence>
<dbReference type="InterPro" id="IPR036388">
    <property type="entry name" value="WH-like_DNA-bd_sf"/>
</dbReference>
<keyword evidence="5 6" id="KW-0804">Transcription</keyword>
<dbReference type="Pfam" id="PF04545">
    <property type="entry name" value="Sigma70_r4"/>
    <property type="match status" value="1"/>
</dbReference>
<dbReference type="Gene3D" id="1.10.601.10">
    <property type="entry name" value="RNA Polymerase Primary Sigma Factor"/>
    <property type="match status" value="2"/>
</dbReference>
<keyword evidence="3 6" id="KW-0731">Sigma factor</keyword>
<dbReference type="PANTHER" id="PTHR30603">
    <property type="entry name" value="RNA POLYMERASE SIGMA FACTOR RPO"/>
    <property type="match status" value="1"/>
</dbReference>
<dbReference type="InterPro" id="IPR000943">
    <property type="entry name" value="RNA_pol_sigma70"/>
</dbReference>
<dbReference type="InterPro" id="IPR013325">
    <property type="entry name" value="RNA_pol_sigma_r2"/>
</dbReference>
<protein>
    <recommendedName>
        <fullName evidence="6">RNA polymerase sigma factor</fullName>
    </recommendedName>
</protein>
<evidence type="ECO:0000256" key="2">
    <source>
        <dbReference type="ARBA" id="ARBA00023015"/>
    </source>
</evidence>
<dbReference type="SUPFAM" id="SSF88659">
    <property type="entry name" value="Sigma3 and sigma4 domains of RNA polymerase sigma factors"/>
    <property type="match status" value="2"/>
</dbReference>
<dbReference type="NCBIfam" id="TIGR02937">
    <property type="entry name" value="sigma70-ECF"/>
    <property type="match status" value="1"/>
</dbReference>
<dbReference type="Gene3D" id="1.10.10.10">
    <property type="entry name" value="Winged helix-like DNA-binding domain superfamily/Winged helix DNA-binding domain"/>
    <property type="match status" value="2"/>
</dbReference>
<dbReference type="CDD" id="cd06171">
    <property type="entry name" value="Sigma70_r4"/>
    <property type="match status" value="1"/>
</dbReference>
<keyword evidence="4 6" id="KW-0238">DNA-binding</keyword>
<comment type="caution">
    <text evidence="9">The sequence shown here is derived from an EMBL/GenBank/DDBJ whole genome shotgun (WGS) entry which is preliminary data.</text>
</comment>
<dbReference type="Pfam" id="PF04539">
    <property type="entry name" value="Sigma70_r3"/>
    <property type="match status" value="1"/>
</dbReference>
<dbReference type="Proteomes" id="UP000228568">
    <property type="component" value="Unassembled WGS sequence"/>
</dbReference>
<comment type="function">
    <text evidence="6">Sigma factors are initiation factors that promote the attachment of RNA polymerase to specific initiation sites and are then released.</text>
</comment>
<dbReference type="InterPro" id="IPR042189">
    <property type="entry name" value="RNA_pol_sigma_70_r1_1_sf"/>
</dbReference>
<dbReference type="InterPro" id="IPR014284">
    <property type="entry name" value="RNA_pol_sigma-70_dom"/>
</dbReference>
<dbReference type="GO" id="GO:0016987">
    <property type="term" value="F:sigma factor activity"/>
    <property type="evidence" value="ECO:0007669"/>
    <property type="project" value="UniProtKB-KW"/>
</dbReference>
<dbReference type="PROSITE" id="PS00716">
    <property type="entry name" value="SIGMA70_2"/>
    <property type="match status" value="1"/>
</dbReference>
<dbReference type="GO" id="GO:0003677">
    <property type="term" value="F:DNA binding"/>
    <property type="evidence" value="ECO:0007669"/>
    <property type="project" value="UniProtKB-KW"/>
</dbReference>
<dbReference type="InterPro" id="IPR007627">
    <property type="entry name" value="RNA_pol_sigma70_r2"/>
</dbReference>
<gene>
    <name evidence="9" type="ORF">COX81_03035</name>
</gene>
<evidence type="ECO:0000259" key="8">
    <source>
        <dbReference type="PROSITE" id="PS00716"/>
    </source>
</evidence>
<organism evidence="9 10">
    <name type="scientific">Candidatus Magasanikbacteria bacterium CG_4_10_14_0_2_um_filter_37_12</name>
    <dbReference type="NCBI Taxonomy" id="1974637"/>
    <lineage>
        <taxon>Bacteria</taxon>
        <taxon>Candidatus Magasanikiibacteriota</taxon>
    </lineage>
</organism>
<evidence type="ECO:0000313" key="9">
    <source>
        <dbReference type="EMBL" id="PIZ94634.1"/>
    </source>
</evidence>
<sequence>MTELIEKGRSRGFITHVEVNVVFPRVEHYIPVYEAFLDVLDKHSVSLVDSTGSLLGNKTQQSELLTQLQGHQPDQKAGVFDLSKISEDSIQMYLREIGKIPLLTADQEVSLAKLKERGDNAAERKMIEANLRLVVSIAKKFVGKTLSLLDLIQEGNIGLFRAVKKFDYRRGYKFSTYATWWIRQAITRALADQSRTIRIPVHMVETINRLKQHQRRLLQDLGRDATPEELAAEMQQDIEKVKHIIKISQDTVSLETSVGDDDDDSSLADFIKDIKNVSPAHSAGIQLLKDYIQEAIRDLSPREQKILEMRFGLTDGVTHTLEEVGREFDVTRERIRQIEAKSLEKIQGFDIINKLRDF</sequence>
<evidence type="ECO:0000313" key="10">
    <source>
        <dbReference type="Proteomes" id="UP000228568"/>
    </source>
</evidence>
<dbReference type="PANTHER" id="PTHR30603:SF60">
    <property type="entry name" value="RNA POLYMERASE SIGMA FACTOR RPOD"/>
    <property type="match status" value="1"/>
</dbReference>
<dbReference type="Pfam" id="PF00140">
    <property type="entry name" value="Sigma70_r1_2"/>
    <property type="match status" value="1"/>
</dbReference>
<evidence type="ECO:0000256" key="6">
    <source>
        <dbReference type="RuleBase" id="RU362124"/>
    </source>
</evidence>
<comment type="similarity">
    <text evidence="1 6">Belongs to the sigma-70 factor family.</text>
</comment>
<dbReference type="Pfam" id="PF03979">
    <property type="entry name" value="Sigma70_r1_1"/>
    <property type="match status" value="1"/>
</dbReference>
<dbReference type="InterPro" id="IPR013324">
    <property type="entry name" value="RNA_pol_sigma_r3/r4-like"/>
</dbReference>
<dbReference type="AlphaFoldDB" id="A0A2M7V7F8"/>
<dbReference type="FunFam" id="1.10.601.10:FF:000001">
    <property type="entry name" value="RNA polymerase sigma factor SigA"/>
    <property type="match status" value="1"/>
</dbReference>
<dbReference type="SUPFAM" id="SSF88946">
    <property type="entry name" value="Sigma2 domain of RNA polymerase sigma factors"/>
    <property type="match status" value="1"/>
</dbReference>
<name>A0A2M7V7F8_9BACT</name>
<accession>A0A2M7V7F8</accession>
<dbReference type="PRINTS" id="PR00046">
    <property type="entry name" value="SIGMA70FCT"/>
</dbReference>
<feature type="domain" description="RNA polymerase sigma-70" evidence="8">
    <location>
        <begin position="320"/>
        <end position="346"/>
    </location>
</feature>
<evidence type="ECO:0000259" key="7">
    <source>
        <dbReference type="PROSITE" id="PS00715"/>
    </source>
</evidence>
<dbReference type="InterPro" id="IPR007127">
    <property type="entry name" value="RNA_pol_sigma_70_r1_1"/>
</dbReference>
<dbReference type="InterPro" id="IPR050239">
    <property type="entry name" value="Sigma-70_RNA_pol_init_factors"/>
</dbReference>
<evidence type="ECO:0000256" key="5">
    <source>
        <dbReference type="ARBA" id="ARBA00023163"/>
    </source>
</evidence>
<dbReference type="InterPro" id="IPR007624">
    <property type="entry name" value="RNA_pol_sigma70_r3"/>
</dbReference>
<dbReference type="Pfam" id="PF04542">
    <property type="entry name" value="Sigma70_r2"/>
    <property type="match status" value="1"/>
</dbReference>
<dbReference type="Gene3D" id="1.10.220.120">
    <property type="entry name" value="Sigma-70 factor, region 1.1"/>
    <property type="match status" value="1"/>
</dbReference>
<proteinExistence type="inferred from homology"/>
<dbReference type="PROSITE" id="PS00715">
    <property type="entry name" value="SIGMA70_1"/>
    <property type="match status" value="1"/>
</dbReference>